<keyword evidence="1" id="KW-0812">Transmembrane</keyword>
<dbReference type="SUPFAM" id="SSF53474">
    <property type="entry name" value="alpha/beta-Hydrolases"/>
    <property type="match status" value="1"/>
</dbReference>
<evidence type="ECO:0000256" key="1">
    <source>
        <dbReference type="SAM" id="Phobius"/>
    </source>
</evidence>
<dbReference type="Proteomes" id="UP000249579">
    <property type="component" value="Unassembled WGS sequence"/>
</dbReference>
<proteinExistence type="predicted"/>
<feature type="transmembrane region" description="Helical" evidence="1">
    <location>
        <begin position="9"/>
        <end position="27"/>
    </location>
</feature>
<keyword evidence="1" id="KW-1133">Transmembrane helix</keyword>
<dbReference type="RefSeq" id="WP_111746244.1">
    <property type="nucleotide sequence ID" value="NZ_JBHSQY010000005.1"/>
</dbReference>
<gene>
    <name evidence="2" type="ORF">BHX94_09100</name>
</gene>
<organism evidence="2 3">
    <name type="scientific">Macrococcoides bohemicum</name>
    <dbReference type="NCBI Taxonomy" id="1903056"/>
    <lineage>
        <taxon>Bacteria</taxon>
        <taxon>Bacillati</taxon>
        <taxon>Bacillota</taxon>
        <taxon>Bacilli</taxon>
        <taxon>Bacillales</taxon>
        <taxon>Staphylococcaceae</taxon>
        <taxon>Macrococcoides</taxon>
    </lineage>
</organism>
<dbReference type="AlphaFoldDB" id="A0A328A3A0"/>
<dbReference type="Gene3D" id="3.40.50.1820">
    <property type="entry name" value="alpha/beta hydrolase"/>
    <property type="match status" value="1"/>
</dbReference>
<dbReference type="EMBL" id="PZJG01000006">
    <property type="protein sequence ID" value="RAK48797.1"/>
    <property type="molecule type" value="Genomic_DNA"/>
</dbReference>
<reference evidence="2 3" key="1">
    <citation type="journal article" date="2018" name="Front. Microbiol.">
        <title>Description and Comparative Genomics of Macrococcus caseolyticus subsp. hominis subsp. nov., Macrococcus goetzii sp. nov., Macrococcus epidermidis sp. nov., and Macrococcus bohemicus sp. nov., Novel Macrococci From Human Clinical Material With Virulence Potential and Suspected Uptake of Foreign DNA by Natural Transformation.</title>
        <authorList>
            <person name="Maslanova I."/>
            <person name="Wertheimer Z."/>
            <person name="Sedlacek I."/>
            <person name="Svec P."/>
            <person name="Indrakova A."/>
            <person name="Kovarovic V."/>
            <person name="Schumann P."/>
            <person name="Sproer C."/>
            <person name="Kralova S."/>
            <person name="Sedo O."/>
            <person name="Kristofova L."/>
            <person name="Vrbovska V."/>
            <person name="Fuzik T."/>
            <person name="Petras P."/>
            <person name="Zdrahal Z."/>
            <person name="Ruzickova V."/>
            <person name="Doskar J."/>
            <person name="Pantucek R."/>
        </authorList>
    </citation>
    <scope>NUCLEOTIDE SEQUENCE [LARGE SCALE GENOMIC DNA]</scope>
    <source>
        <strain evidence="2 3">03/115</strain>
    </source>
</reference>
<protein>
    <recommendedName>
        <fullName evidence="4">Alpha/beta hydrolase</fullName>
    </recommendedName>
</protein>
<keyword evidence="1" id="KW-0472">Membrane</keyword>
<accession>A0A328A3A0</accession>
<evidence type="ECO:0000313" key="2">
    <source>
        <dbReference type="EMBL" id="RAK48797.1"/>
    </source>
</evidence>
<sequence length="278" mass="31043">MTNTSRNKLIIVCFSLIVLITLFIIVTNKTTHVVTHKANNPEHFTTSDGTQINYLIYPATHAKGTLLWLHGDGAAEFYEPDTKYYLEGPHGIKQTAAAHQLTLIVPKTPSKDKTWWTNGEQNNEYLVELIHTLPAHDNLWIGSFSGGSEEVAYWLLHDLKKAGVKRGGAVLFGGGGSPKSEGITDTLPKSDVIQEPFPLTWIVGEHDDGTDKYAKGFNTLKKSKESEAFYRSQGWDTRRIVLEGYGHLISKDDEGLYGKYLDDVLNGKRDEIKSLPKK</sequence>
<evidence type="ECO:0008006" key="4">
    <source>
        <dbReference type="Google" id="ProtNLM"/>
    </source>
</evidence>
<comment type="caution">
    <text evidence="2">The sequence shown here is derived from an EMBL/GenBank/DDBJ whole genome shotgun (WGS) entry which is preliminary data.</text>
</comment>
<evidence type="ECO:0000313" key="3">
    <source>
        <dbReference type="Proteomes" id="UP000249579"/>
    </source>
</evidence>
<dbReference type="InterPro" id="IPR029058">
    <property type="entry name" value="AB_hydrolase_fold"/>
</dbReference>
<dbReference type="OrthoDB" id="2413548at2"/>
<name>A0A328A3A0_9STAP</name>